<sequence>MLFFLYVLKPKRLLFALALSSLYELFFISIGIDKVEFIALGYGLMAVLFYFGFGKSIKSRMEEL</sequence>
<organism evidence="2">
    <name type="scientific">candidate division WOR-3 bacterium</name>
    <dbReference type="NCBI Taxonomy" id="2052148"/>
    <lineage>
        <taxon>Bacteria</taxon>
        <taxon>Bacteria division WOR-3</taxon>
    </lineage>
</organism>
<evidence type="ECO:0000256" key="1">
    <source>
        <dbReference type="SAM" id="Phobius"/>
    </source>
</evidence>
<proteinExistence type="predicted"/>
<dbReference type="AlphaFoldDB" id="A0A7C1BGA7"/>
<dbReference type="Proteomes" id="UP000885931">
    <property type="component" value="Unassembled WGS sequence"/>
</dbReference>
<dbReference type="EMBL" id="DRBW01000179">
    <property type="protein sequence ID" value="HDM90488.1"/>
    <property type="molecule type" value="Genomic_DNA"/>
</dbReference>
<accession>A0A7C1BGA7</accession>
<name>A0A7C1BGA7_UNCW3</name>
<reference evidence="2" key="1">
    <citation type="journal article" date="2020" name="mSystems">
        <title>Genome- and Community-Level Interaction Insights into Carbon Utilization and Element Cycling Functions of Hydrothermarchaeota in Hydrothermal Sediment.</title>
        <authorList>
            <person name="Zhou Z."/>
            <person name="Liu Y."/>
            <person name="Xu W."/>
            <person name="Pan J."/>
            <person name="Luo Z.H."/>
            <person name="Li M."/>
        </authorList>
    </citation>
    <scope>NUCLEOTIDE SEQUENCE [LARGE SCALE GENOMIC DNA]</scope>
    <source>
        <strain evidence="2">HyVt-237</strain>
    </source>
</reference>
<feature type="transmembrane region" description="Helical" evidence="1">
    <location>
        <begin position="12"/>
        <end position="31"/>
    </location>
</feature>
<gene>
    <name evidence="2" type="ORF">ENG67_04685</name>
</gene>
<keyword evidence="1" id="KW-0472">Membrane</keyword>
<keyword evidence="1" id="KW-1133">Transmembrane helix</keyword>
<feature type="transmembrane region" description="Helical" evidence="1">
    <location>
        <begin position="37"/>
        <end position="53"/>
    </location>
</feature>
<evidence type="ECO:0000313" key="2">
    <source>
        <dbReference type="EMBL" id="HDM90488.1"/>
    </source>
</evidence>
<keyword evidence="1" id="KW-0812">Transmembrane</keyword>
<protein>
    <submittedName>
        <fullName evidence="2">Uncharacterized protein</fullName>
    </submittedName>
</protein>
<comment type="caution">
    <text evidence="2">The sequence shown here is derived from an EMBL/GenBank/DDBJ whole genome shotgun (WGS) entry which is preliminary data.</text>
</comment>